<dbReference type="AlphaFoldDB" id="A0A6B2LQ87"/>
<dbReference type="InterPro" id="IPR004000">
    <property type="entry name" value="Actin"/>
</dbReference>
<dbReference type="Gene3D" id="3.30.420.40">
    <property type="match status" value="2"/>
</dbReference>
<proteinExistence type="predicted"/>
<dbReference type="EMBL" id="GIBP01010235">
    <property type="protein sequence ID" value="NDV39204.1"/>
    <property type="molecule type" value="Transcribed_RNA"/>
</dbReference>
<reference evidence="1" key="1">
    <citation type="journal article" date="2020" name="J. Eukaryot. Microbiol.">
        <title>De novo Sequencing, Assembly and Annotation of the Transcriptome for the Free-Living Testate Amoeba Arcella intermedia.</title>
        <authorList>
            <person name="Ribeiro G.M."/>
            <person name="Porfirio-Sousa A.L."/>
            <person name="Maurer-Alcala X.X."/>
            <person name="Katz L.A."/>
            <person name="Lahr D.J.G."/>
        </authorList>
    </citation>
    <scope>NUCLEOTIDE SEQUENCE</scope>
</reference>
<organism evidence="1">
    <name type="scientific">Arcella intermedia</name>
    <dbReference type="NCBI Taxonomy" id="1963864"/>
    <lineage>
        <taxon>Eukaryota</taxon>
        <taxon>Amoebozoa</taxon>
        <taxon>Tubulinea</taxon>
        <taxon>Elardia</taxon>
        <taxon>Arcellinida</taxon>
        <taxon>Sphaerothecina</taxon>
        <taxon>Arcellidae</taxon>
        <taxon>Arcella</taxon>
    </lineage>
</organism>
<accession>A0A6B2LQ87</accession>
<dbReference type="SUPFAM" id="SSF53067">
    <property type="entry name" value="Actin-like ATPase domain"/>
    <property type="match status" value="1"/>
</dbReference>
<dbReference type="PANTHER" id="PTHR11937">
    <property type="entry name" value="ACTIN"/>
    <property type="match status" value="1"/>
</dbReference>
<evidence type="ECO:0000313" key="1">
    <source>
        <dbReference type="EMBL" id="NDV39204.1"/>
    </source>
</evidence>
<dbReference type="InterPro" id="IPR043129">
    <property type="entry name" value="ATPase_NBD"/>
</dbReference>
<dbReference type="Pfam" id="PF00022">
    <property type="entry name" value="Actin"/>
    <property type="match status" value="1"/>
</dbReference>
<name>A0A6B2LQ87_9EUKA</name>
<evidence type="ECO:0008006" key="2">
    <source>
        <dbReference type="Google" id="ProtNLM"/>
    </source>
</evidence>
<sequence length="134" mass="14634">MPDGQVVSVGSERFECPEALFRPWLVGSRSLGLSECAVRSIVGSEGSLQRDLFGSVVLSGGSTMFLGLAERLQQEMEKMAPPGVVVKVLAPPEREYSAWIGGSILACLQNFTSWTITKQQYLETGPLIVHRKCF</sequence>
<protein>
    <recommendedName>
        <fullName evidence="2">Actin</fullName>
    </recommendedName>
</protein>
<dbReference type="Gene3D" id="3.90.640.10">
    <property type="entry name" value="Actin, Chain A, domain 4"/>
    <property type="match status" value="1"/>
</dbReference>